<dbReference type="PANTHER" id="PTHR47053">
    <property type="entry name" value="MUREIN DD-ENDOPEPTIDASE MEPH-RELATED"/>
    <property type="match status" value="1"/>
</dbReference>
<accession>A0A937FHG6</accession>
<dbReference type="InterPro" id="IPR000064">
    <property type="entry name" value="NLP_P60_dom"/>
</dbReference>
<dbReference type="Pfam" id="PF00877">
    <property type="entry name" value="NLPC_P60"/>
    <property type="match status" value="1"/>
</dbReference>
<feature type="compositionally biased region" description="Low complexity" evidence="5">
    <location>
        <begin position="63"/>
        <end position="81"/>
    </location>
</feature>
<keyword evidence="6" id="KW-0732">Signal</keyword>
<dbReference type="PROSITE" id="PS51935">
    <property type="entry name" value="NLPC_P60"/>
    <property type="match status" value="1"/>
</dbReference>
<keyword evidence="2" id="KW-0645">Protease</keyword>
<dbReference type="Proteomes" id="UP000623681">
    <property type="component" value="Unassembled WGS sequence"/>
</dbReference>
<keyword evidence="3" id="KW-0378">Hydrolase</keyword>
<evidence type="ECO:0000256" key="1">
    <source>
        <dbReference type="ARBA" id="ARBA00007074"/>
    </source>
</evidence>
<proteinExistence type="inferred from homology"/>
<dbReference type="SUPFAM" id="SSF54001">
    <property type="entry name" value="Cysteine proteinases"/>
    <property type="match status" value="1"/>
</dbReference>
<evidence type="ECO:0000256" key="3">
    <source>
        <dbReference type="ARBA" id="ARBA00022801"/>
    </source>
</evidence>
<keyword evidence="4" id="KW-0788">Thiol protease</keyword>
<sequence>MNQKRKTITKALLLTVALLTATSFKAMKPKADTTGNSTQGVVLKTSQLKVKKTIVSPKKEEGTSSTSSSYVASRGDSGSGAGSSVVSYAYNFIGRPYVFGAAGPRSFDCSGLTMYVFAKFGYSLPHYTGSQFSMGVPVSRSNLRPGDLVFFNTYGSISHVGIYVGGGDFLHAPSSGKTVTVSSLNEAYYSSRYAGARRIIR</sequence>
<feature type="region of interest" description="Disordered" evidence="5">
    <location>
        <begin position="54"/>
        <end position="81"/>
    </location>
</feature>
<dbReference type="EMBL" id="JAESWA010000029">
    <property type="protein sequence ID" value="MBL4934010.1"/>
    <property type="molecule type" value="Genomic_DNA"/>
</dbReference>
<evidence type="ECO:0000313" key="9">
    <source>
        <dbReference type="Proteomes" id="UP000623681"/>
    </source>
</evidence>
<comment type="caution">
    <text evidence="8">The sequence shown here is derived from an EMBL/GenBank/DDBJ whole genome shotgun (WGS) entry which is preliminary data.</text>
</comment>
<dbReference type="AlphaFoldDB" id="A0A937FHG6"/>
<feature type="signal peptide" evidence="6">
    <location>
        <begin position="1"/>
        <end position="26"/>
    </location>
</feature>
<protein>
    <submittedName>
        <fullName evidence="8">C40 family peptidase</fullName>
    </submittedName>
</protein>
<dbReference type="RefSeq" id="WP_202769472.1">
    <property type="nucleotide sequence ID" value="NZ_JAESWA010000029.1"/>
</dbReference>
<evidence type="ECO:0000256" key="4">
    <source>
        <dbReference type="ARBA" id="ARBA00022807"/>
    </source>
</evidence>
<dbReference type="PANTHER" id="PTHR47053:SF1">
    <property type="entry name" value="MUREIN DD-ENDOPEPTIDASE MEPH-RELATED"/>
    <property type="match status" value="1"/>
</dbReference>
<dbReference type="Gene3D" id="3.90.1720.10">
    <property type="entry name" value="endopeptidase domain like (from Nostoc punctiforme)"/>
    <property type="match status" value="1"/>
</dbReference>
<name>A0A937FHG6_9CLOT</name>
<comment type="similarity">
    <text evidence="1">Belongs to the peptidase C40 family.</text>
</comment>
<dbReference type="GO" id="GO:0006508">
    <property type="term" value="P:proteolysis"/>
    <property type="evidence" value="ECO:0007669"/>
    <property type="project" value="UniProtKB-KW"/>
</dbReference>
<gene>
    <name evidence="8" type="ORF">JK634_19665</name>
</gene>
<feature type="chain" id="PRO_5039042400" evidence="6">
    <location>
        <begin position="27"/>
        <end position="201"/>
    </location>
</feature>
<dbReference type="InterPro" id="IPR038765">
    <property type="entry name" value="Papain-like_cys_pep_sf"/>
</dbReference>
<organism evidence="8 9">
    <name type="scientific">Clostridium paridis</name>
    <dbReference type="NCBI Taxonomy" id="2803863"/>
    <lineage>
        <taxon>Bacteria</taxon>
        <taxon>Bacillati</taxon>
        <taxon>Bacillota</taxon>
        <taxon>Clostridia</taxon>
        <taxon>Eubacteriales</taxon>
        <taxon>Clostridiaceae</taxon>
        <taxon>Clostridium</taxon>
    </lineage>
</organism>
<feature type="domain" description="NlpC/P60" evidence="7">
    <location>
        <begin position="79"/>
        <end position="200"/>
    </location>
</feature>
<keyword evidence="9" id="KW-1185">Reference proteome</keyword>
<evidence type="ECO:0000313" key="8">
    <source>
        <dbReference type="EMBL" id="MBL4934010.1"/>
    </source>
</evidence>
<evidence type="ECO:0000259" key="7">
    <source>
        <dbReference type="PROSITE" id="PS51935"/>
    </source>
</evidence>
<evidence type="ECO:0000256" key="5">
    <source>
        <dbReference type="SAM" id="MobiDB-lite"/>
    </source>
</evidence>
<evidence type="ECO:0000256" key="2">
    <source>
        <dbReference type="ARBA" id="ARBA00022670"/>
    </source>
</evidence>
<reference evidence="8" key="1">
    <citation type="submission" date="2021-01" db="EMBL/GenBank/DDBJ databases">
        <title>Genome public.</title>
        <authorList>
            <person name="Liu C."/>
            <person name="Sun Q."/>
        </authorList>
    </citation>
    <scope>NUCLEOTIDE SEQUENCE</scope>
    <source>
        <strain evidence="8">YIM B02565</strain>
    </source>
</reference>
<evidence type="ECO:0000256" key="6">
    <source>
        <dbReference type="SAM" id="SignalP"/>
    </source>
</evidence>
<dbReference type="GO" id="GO:0008234">
    <property type="term" value="F:cysteine-type peptidase activity"/>
    <property type="evidence" value="ECO:0007669"/>
    <property type="project" value="UniProtKB-KW"/>
</dbReference>
<dbReference type="InterPro" id="IPR051202">
    <property type="entry name" value="Peptidase_C40"/>
</dbReference>